<dbReference type="RefSeq" id="WP_176978153.1">
    <property type="nucleotide sequence ID" value="NZ_JABZEO010000023.1"/>
</dbReference>
<dbReference type="AlphaFoldDB" id="A0A850REP1"/>
<protein>
    <recommendedName>
        <fullName evidence="3">TubC N-terminal docking domain-containing protein</fullName>
    </recommendedName>
</protein>
<dbReference type="Proteomes" id="UP000592294">
    <property type="component" value="Unassembled WGS sequence"/>
</dbReference>
<sequence length="170" mass="18794">MFDARAFILTMQAERVRVQIDGNDLMLSGNRSAIAAHLPEIRAHKAELIACLTQATNDEPTPPPLATALRAEVEAWMDAAGETDPETRREILTSYGFDPGFRYPDSGRRACRQCANLEADGGCRAARRGQIPLTSKFYTHPDGIDALHRCIGYRPGLDDHDPMTLRRTAS</sequence>
<keyword evidence="2" id="KW-1185">Reference proteome</keyword>
<dbReference type="EMBL" id="JABZEO010000023">
    <property type="protein sequence ID" value="NVZ11455.1"/>
    <property type="molecule type" value="Genomic_DNA"/>
</dbReference>
<gene>
    <name evidence="1" type="ORF">HW932_19580</name>
</gene>
<proteinExistence type="predicted"/>
<name>A0A850REP1_9GAMM</name>
<evidence type="ECO:0008006" key="3">
    <source>
        <dbReference type="Google" id="ProtNLM"/>
    </source>
</evidence>
<evidence type="ECO:0000313" key="1">
    <source>
        <dbReference type="EMBL" id="NVZ11455.1"/>
    </source>
</evidence>
<accession>A0A850REP1</accession>
<comment type="caution">
    <text evidence="1">The sequence shown here is derived from an EMBL/GenBank/DDBJ whole genome shotgun (WGS) entry which is preliminary data.</text>
</comment>
<reference evidence="1 2" key="1">
    <citation type="submission" date="2020-06" db="EMBL/GenBank/DDBJ databases">
        <title>Whole-genome sequence of Allochromatium humboldtianum DSM 21881, type strain.</title>
        <authorList>
            <person name="Kyndt J.A."/>
            <person name="Meyer T.E."/>
        </authorList>
    </citation>
    <scope>NUCLEOTIDE SEQUENCE [LARGE SCALE GENOMIC DNA]</scope>
    <source>
        <strain evidence="1 2">DSM 21881</strain>
    </source>
</reference>
<evidence type="ECO:0000313" key="2">
    <source>
        <dbReference type="Proteomes" id="UP000592294"/>
    </source>
</evidence>
<organism evidence="1 2">
    <name type="scientific">Allochromatium humboldtianum</name>
    <dbReference type="NCBI Taxonomy" id="504901"/>
    <lineage>
        <taxon>Bacteria</taxon>
        <taxon>Pseudomonadati</taxon>
        <taxon>Pseudomonadota</taxon>
        <taxon>Gammaproteobacteria</taxon>
        <taxon>Chromatiales</taxon>
        <taxon>Chromatiaceae</taxon>
        <taxon>Allochromatium</taxon>
    </lineage>
</organism>